<feature type="repeat" description="TPR" evidence="3">
    <location>
        <begin position="568"/>
        <end position="601"/>
    </location>
</feature>
<feature type="repeat" description="TPR" evidence="3">
    <location>
        <begin position="237"/>
        <end position="270"/>
    </location>
</feature>
<dbReference type="OrthoDB" id="1926212at2759"/>
<dbReference type="PANTHER" id="PTHR44858">
    <property type="entry name" value="TETRATRICOPEPTIDE REPEAT PROTEIN 6"/>
    <property type="match status" value="1"/>
</dbReference>
<evidence type="ECO:0000256" key="2">
    <source>
        <dbReference type="ARBA" id="ARBA00022803"/>
    </source>
</evidence>
<feature type="compositionally biased region" description="Basic and acidic residues" evidence="4">
    <location>
        <begin position="521"/>
        <end position="531"/>
    </location>
</feature>
<dbReference type="InterPro" id="IPR050498">
    <property type="entry name" value="Ycf3"/>
</dbReference>
<evidence type="ECO:0000313" key="6">
    <source>
        <dbReference type="Proteomes" id="UP000266861"/>
    </source>
</evidence>
<name>A0A397JST1_9GLOM</name>
<sequence length="624" mass="73145">MFSIIHSQVQQQLPSTLSPSTSVLEFPKRRSFNFLRYHVPKFKINYAKYYENENLVVKYCTQYLDNFPLSYSTLCNRAETFEKLKRYDEALNDLNHAITCLPLKWRAFCYYEIHLYIHALWDLDLIINSGYADAFTYLNRADINRRLKRFVDANEDITKAFWFKNVNKVFTYGIRGELKLDCEEFQDAIDDLNKVLNFQPDNVTALRNWCKSHKILIDMENALNDLNELCILEPENCSQYELKGAILLDMRKYEDSLKNLSRAIESLPNNVITIAMDLYHRKHQYNTALHEAEVILMIDHKNINMILIRADIYFLKRKYNYSLADLDNANRIAPKNSFVLVSRSELFCKIKYYKDALRDVQSALEIKSANQYALKVCGNIYRKLHKYQEALVDFNKSLELYPLDMILEHHQNQDGRKKGCKVGGGKDGKDGKDDINEDDKDDQNLLVCKNRVGYDKGFVVTQQIFGERNFSRIYYRRGATYSKLGMYELALEDFNQLYPLDMILEHHQNQDGRKKGCKVGGGKDGKDGKDDINEDDKDDQNLLVCKNRVGYDKGFVVTQQIFGERNFSRIYYRRGATYSKLGIYELALEDFNRALELANGYAPIYKKRAYVLRKLENLDDTYKY</sequence>
<dbReference type="AlphaFoldDB" id="A0A397JST1"/>
<reference evidence="5 6" key="1">
    <citation type="submission" date="2018-08" db="EMBL/GenBank/DDBJ databases">
        <title>Genome and evolution of the arbuscular mycorrhizal fungus Diversispora epigaea (formerly Glomus versiforme) and its bacterial endosymbionts.</title>
        <authorList>
            <person name="Sun X."/>
            <person name="Fei Z."/>
            <person name="Harrison M."/>
        </authorList>
    </citation>
    <scope>NUCLEOTIDE SEQUENCE [LARGE SCALE GENOMIC DNA]</scope>
    <source>
        <strain evidence="5 6">IT104</strain>
    </source>
</reference>
<protein>
    <submittedName>
        <fullName evidence="5">Uncharacterized protein</fullName>
    </submittedName>
</protein>
<dbReference type="EMBL" id="PQFF01000017">
    <property type="protein sequence ID" value="RHZ89096.1"/>
    <property type="molecule type" value="Genomic_DNA"/>
</dbReference>
<dbReference type="InterPro" id="IPR019734">
    <property type="entry name" value="TPR_rpt"/>
</dbReference>
<dbReference type="Proteomes" id="UP000266861">
    <property type="component" value="Unassembled WGS sequence"/>
</dbReference>
<feature type="repeat" description="TPR" evidence="3">
    <location>
        <begin position="471"/>
        <end position="504"/>
    </location>
</feature>
<dbReference type="Pfam" id="PF00515">
    <property type="entry name" value="TPR_1"/>
    <property type="match status" value="2"/>
</dbReference>
<feature type="region of interest" description="Disordered" evidence="4">
    <location>
        <begin position="511"/>
        <end position="534"/>
    </location>
</feature>
<evidence type="ECO:0000256" key="3">
    <source>
        <dbReference type="PROSITE-ProRule" id="PRU00339"/>
    </source>
</evidence>
<dbReference type="PANTHER" id="PTHR44858:SF1">
    <property type="entry name" value="UDP-N-ACETYLGLUCOSAMINE--PEPTIDE N-ACETYLGLUCOSAMINYLTRANSFERASE SPINDLY-RELATED"/>
    <property type="match status" value="1"/>
</dbReference>
<feature type="repeat" description="TPR" evidence="3">
    <location>
        <begin position="371"/>
        <end position="404"/>
    </location>
</feature>
<accession>A0A397JST1</accession>
<dbReference type="SMART" id="SM00028">
    <property type="entry name" value="TPR"/>
    <property type="match status" value="8"/>
</dbReference>
<evidence type="ECO:0000313" key="5">
    <source>
        <dbReference type="EMBL" id="RHZ89096.1"/>
    </source>
</evidence>
<keyword evidence="2 3" id="KW-0802">TPR repeat</keyword>
<evidence type="ECO:0000256" key="4">
    <source>
        <dbReference type="SAM" id="MobiDB-lite"/>
    </source>
</evidence>
<organism evidence="5 6">
    <name type="scientific">Diversispora epigaea</name>
    <dbReference type="NCBI Taxonomy" id="1348612"/>
    <lineage>
        <taxon>Eukaryota</taxon>
        <taxon>Fungi</taxon>
        <taxon>Fungi incertae sedis</taxon>
        <taxon>Mucoromycota</taxon>
        <taxon>Glomeromycotina</taxon>
        <taxon>Glomeromycetes</taxon>
        <taxon>Diversisporales</taxon>
        <taxon>Diversisporaceae</taxon>
        <taxon>Diversispora</taxon>
    </lineage>
</organism>
<evidence type="ECO:0000256" key="1">
    <source>
        <dbReference type="ARBA" id="ARBA00022737"/>
    </source>
</evidence>
<proteinExistence type="predicted"/>
<feature type="repeat" description="TPR" evidence="3">
    <location>
        <begin position="169"/>
        <end position="202"/>
    </location>
</feature>
<dbReference type="PROSITE" id="PS50293">
    <property type="entry name" value="TPR_REGION"/>
    <property type="match status" value="1"/>
</dbReference>
<keyword evidence="6" id="KW-1185">Reference proteome</keyword>
<comment type="caution">
    <text evidence="5">The sequence shown here is derived from an EMBL/GenBank/DDBJ whole genome shotgun (WGS) entry which is preliminary data.</text>
</comment>
<feature type="region of interest" description="Disordered" evidence="4">
    <location>
        <begin position="414"/>
        <end position="437"/>
    </location>
</feature>
<dbReference type="SUPFAM" id="SSF48452">
    <property type="entry name" value="TPR-like"/>
    <property type="match status" value="3"/>
</dbReference>
<keyword evidence="1" id="KW-0677">Repeat</keyword>
<dbReference type="STRING" id="1348612.A0A397JST1"/>
<dbReference type="InterPro" id="IPR011990">
    <property type="entry name" value="TPR-like_helical_dom_sf"/>
</dbReference>
<dbReference type="Pfam" id="PF13181">
    <property type="entry name" value="TPR_8"/>
    <property type="match status" value="2"/>
</dbReference>
<dbReference type="PROSITE" id="PS50005">
    <property type="entry name" value="TPR"/>
    <property type="match status" value="5"/>
</dbReference>
<dbReference type="Gene3D" id="1.25.40.10">
    <property type="entry name" value="Tetratricopeptide repeat domain"/>
    <property type="match status" value="5"/>
</dbReference>
<feature type="compositionally biased region" description="Basic and acidic residues" evidence="4">
    <location>
        <begin position="424"/>
        <end position="434"/>
    </location>
</feature>
<gene>
    <name evidence="5" type="ORF">Glove_19g217</name>
</gene>